<name>A0ABV9M1G3_9ALTE</name>
<dbReference type="Gene3D" id="2.70.70.10">
    <property type="entry name" value="Glucose Permease (Domain IIA)"/>
    <property type="match status" value="1"/>
</dbReference>
<dbReference type="Gene3D" id="3.10.450.350">
    <property type="match status" value="2"/>
</dbReference>
<proteinExistence type="predicted"/>
<dbReference type="InterPro" id="IPR016047">
    <property type="entry name" value="M23ase_b-sheet_dom"/>
</dbReference>
<comment type="subcellular location">
    <subcellularLocation>
        <location evidence="2">Cell envelope</location>
    </subcellularLocation>
</comment>
<feature type="domain" description="LysM" evidence="9">
    <location>
        <begin position="76"/>
        <end position="124"/>
    </location>
</feature>
<evidence type="ECO:0000259" key="9">
    <source>
        <dbReference type="PROSITE" id="PS51782"/>
    </source>
</evidence>
<dbReference type="InterPro" id="IPR050570">
    <property type="entry name" value="Cell_wall_metabolism_enzyme"/>
</dbReference>
<feature type="transmembrane region" description="Helical" evidence="8">
    <location>
        <begin position="12"/>
        <end position="30"/>
    </location>
</feature>
<dbReference type="PANTHER" id="PTHR21666:SF288">
    <property type="entry name" value="CELL DIVISION PROTEIN YTFB"/>
    <property type="match status" value="1"/>
</dbReference>
<dbReference type="InterPro" id="IPR045834">
    <property type="entry name" value="Csd3_N2"/>
</dbReference>
<evidence type="ECO:0000313" key="11">
    <source>
        <dbReference type="Proteomes" id="UP001595897"/>
    </source>
</evidence>
<protein>
    <submittedName>
        <fullName evidence="10">Peptidoglycan DD-metalloendopeptidase family protein</fullName>
    </submittedName>
</protein>
<evidence type="ECO:0000313" key="10">
    <source>
        <dbReference type="EMBL" id="MFC4702043.1"/>
    </source>
</evidence>
<comment type="caution">
    <text evidence="10">The sequence shown here is derived from an EMBL/GenBank/DDBJ whole genome shotgun (WGS) entry which is preliminary data.</text>
</comment>
<dbReference type="RefSeq" id="WP_382411082.1">
    <property type="nucleotide sequence ID" value="NZ_JBHSGU010000029.1"/>
</dbReference>
<dbReference type="CDD" id="cd12797">
    <property type="entry name" value="M23_peptidase"/>
    <property type="match status" value="1"/>
</dbReference>
<gene>
    <name evidence="10" type="ORF">ACFO4O_18000</name>
</gene>
<dbReference type="PROSITE" id="PS51782">
    <property type="entry name" value="LYSM"/>
    <property type="match status" value="1"/>
</dbReference>
<evidence type="ECO:0000256" key="5">
    <source>
        <dbReference type="ARBA" id="ARBA00022801"/>
    </source>
</evidence>
<keyword evidence="11" id="KW-1185">Reference proteome</keyword>
<dbReference type="PANTHER" id="PTHR21666">
    <property type="entry name" value="PEPTIDASE-RELATED"/>
    <property type="match status" value="1"/>
</dbReference>
<evidence type="ECO:0000256" key="1">
    <source>
        <dbReference type="ARBA" id="ARBA00001947"/>
    </source>
</evidence>
<keyword evidence="3" id="KW-0645">Protease</keyword>
<keyword evidence="8" id="KW-0472">Membrane</keyword>
<dbReference type="Proteomes" id="UP001595897">
    <property type="component" value="Unassembled WGS sequence"/>
</dbReference>
<keyword evidence="6" id="KW-0862">Zinc</keyword>
<dbReference type="CDD" id="cd00118">
    <property type="entry name" value="LysM"/>
    <property type="match status" value="1"/>
</dbReference>
<evidence type="ECO:0000256" key="3">
    <source>
        <dbReference type="ARBA" id="ARBA00022670"/>
    </source>
</evidence>
<dbReference type="Pfam" id="PF01551">
    <property type="entry name" value="Peptidase_M23"/>
    <property type="match status" value="1"/>
</dbReference>
<organism evidence="10 11">
    <name type="scientific">Glaciecola siphonariae</name>
    <dbReference type="NCBI Taxonomy" id="521012"/>
    <lineage>
        <taxon>Bacteria</taxon>
        <taxon>Pseudomonadati</taxon>
        <taxon>Pseudomonadota</taxon>
        <taxon>Gammaproteobacteria</taxon>
        <taxon>Alteromonadales</taxon>
        <taxon>Alteromonadaceae</taxon>
        <taxon>Glaciecola</taxon>
    </lineage>
</organism>
<evidence type="ECO:0000256" key="6">
    <source>
        <dbReference type="ARBA" id="ARBA00022833"/>
    </source>
</evidence>
<dbReference type="InterPro" id="IPR011055">
    <property type="entry name" value="Dup_hybrid_motif"/>
</dbReference>
<evidence type="ECO:0000256" key="7">
    <source>
        <dbReference type="ARBA" id="ARBA00023049"/>
    </source>
</evidence>
<dbReference type="InterPro" id="IPR007340">
    <property type="entry name" value="LysM_Opacity-associatedA"/>
</dbReference>
<keyword evidence="8" id="KW-0812">Transmembrane</keyword>
<keyword evidence="5" id="KW-0378">Hydrolase</keyword>
<dbReference type="Pfam" id="PF19425">
    <property type="entry name" value="Csd3_N2"/>
    <property type="match status" value="1"/>
</dbReference>
<reference evidence="11" key="1">
    <citation type="journal article" date="2019" name="Int. J. Syst. Evol. Microbiol.">
        <title>The Global Catalogue of Microorganisms (GCM) 10K type strain sequencing project: providing services to taxonomists for standard genome sequencing and annotation.</title>
        <authorList>
            <consortium name="The Broad Institute Genomics Platform"/>
            <consortium name="The Broad Institute Genome Sequencing Center for Infectious Disease"/>
            <person name="Wu L."/>
            <person name="Ma J."/>
        </authorList>
    </citation>
    <scope>NUCLEOTIDE SEQUENCE [LARGE SCALE GENOMIC DNA]</scope>
    <source>
        <strain evidence="11">KACC 12507</strain>
    </source>
</reference>
<evidence type="ECO:0000256" key="2">
    <source>
        <dbReference type="ARBA" id="ARBA00004196"/>
    </source>
</evidence>
<dbReference type="EMBL" id="JBHSGU010000029">
    <property type="protein sequence ID" value="MFC4702043.1"/>
    <property type="molecule type" value="Genomic_DNA"/>
</dbReference>
<comment type="cofactor">
    <cofactor evidence="1">
        <name>Zn(2+)</name>
        <dbReference type="ChEBI" id="CHEBI:29105"/>
    </cofactor>
</comment>
<sequence>MIHNTIKHLPKVHRVTLAAVGFLLVLMILWPSENVQASRQLNTLELIPGMQYELPMPSFESQPAVDESIFEGEDYITHKVKRGDTLAKILSAHKQSPQTTYKLSNAGEKAKTLRKIKPGDALYLQINEAGQLASLKYPLNQTETLVITSKDDGFVSEIETKHVETVLNFAQGTISSSFWNAGIEAGLTDNKIMQLAGIFGWDIDFAQEIRPGDSFNMAFEELYVDGEFIGYGDIVSAEFVNQGDVFTAIKYTDGNYYTPEGRSMRKSFLRAPINFSHVSSNFNPKRFHPVQKRIKPHRGVDYVAAVGTPVLAAGNGKVVRSSYDKYNGHHVFLQHGERYQTKYLHFKSRAVKVGQWVKQGDVIGYLGSTGMVTGAHLHYEFLVDGVHRNPRTVELPKAEPIDKKEKDNFLLIADQQLSLLNNNKRIMLAMK</sequence>
<accession>A0ABV9M1G3</accession>
<dbReference type="SUPFAM" id="SSF51261">
    <property type="entry name" value="Duplicated hybrid motif"/>
    <property type="match status" value="1"/>
</dbReference>
<dbReference type="InterPro" id="IPR018392">
    <property type="entry name" value="LysM"/>
</dbReference>
<dbReference type="Pfam" id="PF04225">
    <property type="entry name" value="LysM_OapA"/>
    <property type="match status" value="1"/>
</dbReference>
<keyword evidence="8" id="KW-1133">Transmembrane helix</keyword>
<keyword evidence="7" id="KW-0482">Metalloprotease</keyword>
<keyword evidence="4" id="KW-0479">Metal-binding</keyword>
<evidence type="ECO:0000256" key="4">
    <source>
        <dbReference type="ARBA" id="ARBA00022723"/>
    </source>
</evidence>
<evidence type="ECO:0000256" key="8">
    <source>
        <dbReference type="SAM" id="Phobius"/>
    </source>
</evidence>